<feature type="region of interest" description="Disordered" evidence="1">
    <location>
        <begin position="791"/>
        <end position="844"/>
    </location>
</feature>
<feature type="region of interest" description="Disordered" evidence="1">
    <location>
        <begin position="452"/>
        <end position="476"/>
    </location>
</feature>
<feature type="compositionally biased region" description="Polar residues" evidence="1">
    <location>
        <begin position="794"/>
        <end position="808"/>
    </location>
</feature>
<accession>A0AAJ7WLG3</accession>
<feature type="compositionally biased region" description="Basic and acidic residues" evidence="1">
    <location>
        <begin position="991"/>
        <end position="1001"/>
    </location>
</feature>
<dbReference type="AlphaFoldDB" id="A0AAJ7WLG3"/>
<reference evidence="3" key="1">
    <citation type="submission" date="2025-08" db="UniProtKB">
        <authorList>
            <consortium name="RefSeq"/>
        </authorList>
    </citation>
    <scope>IDENTIFICATION</scope>
    <source>
        <tissue evidence="3">Sperm</tissue>
    </source>
</reference>
<dbReference type="InterPro" id="IPR012677">
    <property type="entry name" value="Nucleotide-bd_a/b_plait_sf"/>
</dbReference>
<evidence type="ECO:0000313" key="2">
    <source>
        <dbReference type="Proteomes" id="UP001318040"/>
    </source>
</evidence>
<protein>
    <submittedName>
        <fullName evidence="3">Uncharacterized protein LOC116938606 isoform X1</fullName>
    </submittedName>
</protein>
<dbReference type="Pfam" id="PF23085">
    <property type="entry name" value="RRM_PARP14_3"/>
    <property type="match status" value="1"/>
</dbReference>
<dbReference type="PANTHER" id="PTHR15225">
    <property type="entry name" value="INTERFERON-INDUCED PROTEIN 35/NMI N-MYC/STAT INTERACTING PROTEIN"/>
    <property type="match status" value="1"/>
</dbReference>
<feature type="region of interest" description="Disordered" evidence="1">
    <location>
        <begin position="1"/>
        <end position="50"/>
    </location>
</feature>
<keyword evidence="2" id="KW-1185">Reference proteome</keyword>
<dbReference type="Proteomes" id="UP001318040">
    <property type="component" value="Chromosome 4"/>
</dbReference>
<feature type="compositionally biased region" description="Basic and acidic residues" evidence="1">
    <location>
        <begin position="12"/>
        <end position="26"/>
    </location>
</feature>
<evidence type="ECO:0000313" key="3">
    <source>
        <dbReference type="RefSeq" id="XP_032801832.1"/>
    </source>
</evidence>
<feature type="region of interest" description="Disordered" evidence="1">
    <location>
        <begin position="982"/>
        <end position="1029"/>
    </location>
</feature>
<feature type="compositionally biased region" description="Basic and acidic residues" evidence="1">
    <location>
        <begin position="809"/>
        <end position="829"/>
    </location>
</feature>
<feature type="compositionally biased region" description="Basic and acidic residues" evidence="1">
    <location>
        <begin position="732"/>
        <end position="749"/>
    </location>
</feature>
<proteinExistence type="predicted"/>
<feature type="region of interest" description="Disordered" evidence="1">
    <location>
        <begin position="678"/>
        <end position="702"/>
    </location>
</feature>
<dbReference type="KEGG" id="pmrn:116938606"/>
<feature type="compositionally biased region" description="Basic residues" evidence="1">
    <location>
        <begin position="29"/>
        <end position="39"/>
    </location>
</feature>
<dbReference type="RefSeq" id="XP_032801832.1">
    <property type="nucleotide sequence ID" value="XM_032945941.1"/>
</dbReference>
<dbReference type="PANTHER" id="PTHR15225:SF8">
    <property type="entry name" value="RNA-BINDING PROTEIN 43"/>
    <property type="match status" value="1"/>
</dbReference>
<dbReference type="Gene3D" id="3.30.70.330">
    <property type="match status" value="1"/>
</dbReference>
<sequence length="1029" mass="115050">MRSAAPPPPPHHPIDSTHTRRTEDLLPRCPRHPSRRSRARSGGDTFGRTAEEGTWHRAAVREARASSTTFCLRSWYPERVPSTIPRAKVSLMAECKVRVLNVPRLHNVDLLDKLTIHFLRKSNGGGELTDVSYCTDTPTEAIVTFEDPAVAKRVLQIKHHVLNIKGDSHSLQVVPLEEQDSGEVLEKVIMVINLFRIPTQQQDGFLESLKRFPVTVSLNQSQRQCTVEGPFSLMEEIHTHINTFVSTVEFRNENKNVSHKNDESSEIKNEAQTEIDAEVKTKSGSENVSKDLVDFGEIGKNKEDTIEMLVESDVFIFLTTFCKMTYDNILAKHNVEVIINDIGLGDLTVLNVKSKVGLPCTIQQIKNASEELAELFADLQSRLRKDTVRINSAFAKDFEKVSGLLRVIKERFQTVHIAFREDECEVDFIGTPSDIFYASLLLCEVVKNSGTDLPNREPEQGSNNNTDHPPAESIRPSYLTEGSVNTIVVTREETTNVDAKSDWSTFSESSREEHECLIQVDSDVWRYISHLYSSAISFVCEKYKASIKTRDVKNNKTMVTLMSGNRGILSAKEELTAIMSQCKHLHKEIFRYDNCNISPMSDETKLMLKSLEDKHQRVSISEDVNGITLLGREVDCLSVIQELKALSGKKQEKMLKGNEVQSVESNLQDPVTYCQGWSITVDDGQDNSTPGIADAQPLPGPSELDTCSEYSEVGLKDAKSAKDVQLSLQDDQDLKSATDESKIKPHPKTDSAQSSLGSPELHIDANPQVNVEYNVQVPAVNVQDVNVINEENKTASPNVSGRGQSQDLSEIHKHKESGHPEDSSTRDTPSEAENPEPSEDSYPISEHVRMETIIWKYIQKFLLNRIEESVNKRNVNIKVVKEVPIIELTISGTAHENVRAVTNILNETVQECKKMHRENISGNVLDLTQDEKTLRYFVDAVNMTGLKVVLHKLPESIVVFGEKGQCLDTAEKIKTISEKFTSSNGEATGNDSKDLKGKTQLEECCSEATPNLSADTTDREPPPVPDQQQ</sequence>
<organism evidence="2 3">
    <name type="scientific">Petromyzon marinus</name>
    <name type="common">Sea lamprey</name>
    <dbReference type="NCBI Taxonomy" id="7757"/>
    <lineage>
        <taxon>Eukaryota</taxon>
        <taxon>Metazoa</taxon>
        <taxon>Chordata</taxon>
        <taxon>Craniata</taxon>
        <taxon>Vertebrata</taxon>
        <taxon>Cyclostomata</taxon>
        <taxon>Hyperoartia</taxon>
        <taxon>Petromyzontiformes</taxon>
        <taxon>Petromyzontidae</taxon>
        <taxon>Petromyzon</taxon>
    </lineage>
</organism>
<name>A0AAJ7WLG3_PETMA</name>
<gene>
    <name evidence="3" type="primary">LOC116938606</name>
</gene>
<evidence type="ECO:0000256" key="1">
    <source>
        <dbReference type="SAM" id="MobiDB-lite"/>
    </source>
</evidence>
<feature type="region of interest" description="Disordered" evidence="1">
    <location>
        <begin position="724"/>
        <end position="762"/>
    </location>
</feature>
<feature type="compositionally biased region" description="Pro residues" evidence="1">
    <location>
        <begin position="1"/>
        <end position="11"/>
    </location>
</feature>